<feature type="compositionally biased region" description="Basic and acidic residues" evidence="8">
    <location>
        <begin position="1"/>
        <end position="10"/>
    </location>
</feature>
<feature type="region of interest" description="Disordered" evidence="8">
    <location>
        <begin position="1"/>
        <end position="93"/>
    </location>
</feature>
<dbReference type="Pfam" id="PF02618">
    <property type="entry name" value="YceG"/>
    <property type="match status" value="1"/>
</dbReference>
<accession>A0A1I5DL36</accession>
<dbReference type="Proteomes" id="UP000198867">
    <property type="component" value="Unassembled WGS sequence"/>
</dbReference>
<name>A0A1I5DL36_9MICO</name>
<feature type="compositionally biased region" description="Basic and acidic residues" evidence="8">
    <location>
        <begin position="38"/>
        <end position="50"/>
    </location>
</feature>
<evidence type="ECO:0000256" key="2">
    <source>
        <dbReference type="ARBA" id="ARBA00022692"/>
    </source>
</evidence>
<evidence type="ECO:0000313" key="9">
    <source>
        <dbReference type="EMBL" id="SFN99870.1"/>
    </source>
</evidence>
<comment type="catalytic activity">
    <reaction evidence="7">
        <text>a peptidoglycan chain = a peptidoglycan chain with N-acetyl-1,6-anhydromuramyl-[peptide] at the reducing end + a peptidoglycan chain with N-acetylglucosamine at the non-reducing end.</text>
        <dbReference type="EC" id="4.2.2.29"/>
    </reaction>
</comment>
<evidence type="ECO:0000256" key="3">
    <source>
        <dbReference type="ARBA" id="ARBA00022989"/>
    </source>
</evidence>
<keyword evidence="6 7" id="KW-0961">Cell wall biogenesis/degradation</keyword>
<keyword evidence="1 7" id="KW-1003">Cell membrane</keyword>
<evidence type="ECO:0000256" key="6">
    <source>
        <dbReference type="ARBA" id="ARBA00023316"/>
    </source>
</evidence>
<comment type="similarity">
    <text evidence="7">Belongs to the transglycosylase MltG family.</text>
</comment>
<comment type="function">
    <text evidence="7">Functions as a peptidoglycan terminase that cleaves nascent peptidoglycan strands endolytically to terminate their elongation.</text>
</comment>
<dbReference type="PANTHER" id="PTHR30518:SF2">
    <property type="entry name" value="ENDOLYTIC MUREIN TRANSGLYCOSYLASE"/>
    <property type="match status" value="1"/>
</dbReference>
<dbReference type="NCBIfam" id="TIGR00247">
    <property type="entry name" value="endolytic transglycosylase MltG"/>
    <property type="match status" value="1"/>
</dbReference>
<dbReference type="RefSeq" id="WP_245762562.1">
    <property type="nucleotide sequence ID" value="NZ_FOVM01000010.1"/>
</dbReference>
<dbReference type="GO" id="GO:0071555">
    <property type="term" value="P:cell wall organization"/>
    <property type="evidence" value="ECO:0007669"/>
    <property type="project" value="UniProtKB-KW"/>
</dbReference>
<proteinExistence type="inferred from homology"/>
<evidence type="ECO:0000313" key="10">
    <source>
        <dbReference type="Proteomes" id="UP000198867"/>
    </source>
</evidence>
<protein>
    <recommendedName>
        <fullName evidence="7">Endolytic murein transglycosylase</fullName>
        <ecNumber evidence="7">4.2.2.29</ecNumber>
    </recommendedName>
    <alternativeName>
        <fullName evidence="7">Peptidoglycan lytic transglycosylase</fullName>
    </alternativeName>
    <alternativeName>
        <fullName evidence="7">Peptidoglycan polymerization terminase</fullName>
    </alternativeName>
</protein>
<dbReference type="STRING" id="995034.SAMN05216219_2950"/>
<evidence type="ECO:0000256" key="1">
    <source>
        <dbReference type="ARBA" id="ARBA00022475"/>
    </source>
</evidence>
<keyword evidence="3 7" id="KW-1133">Transmembrane helix</keyword>
<organism evidence="9 10">
    <name type="scientific">Mycetocola miduiensis</name>
    <dbReference type="NCBI Taxonomy" id="995034"/>
    <lineage>
        <taxon>Bacteria</taxon>
        <taxon>Bacillati</taxon>
        <taxon>Actinomycetota</taxon>
        <taxon>Actinomycetes</taxon>
        <taxon>Micrococcales</taxon>
        <taxon>Microbacteriaceae</taxon>
        <taxon>Mycetocola</taxon>
    </lineage>
</organism>
<dbReference type="PANTHER" id="PTHR30518">
    <property type="entry name" value="ENDOLYTIC MUREIN TRANSGLYCOSYLASE"/>
    <property type="match status" value="1"/>
</dbReference>
<evidence type="ECO:0000256" key="7">
    <source>
        <dbReference type="HAMAP-Rule" id="MF_02065"/>
    </source>
</evidence>
<evidence type="ECO:0000256" key="5">
    <source>
        <dbReference type="ARBA" id="ARBA00023239"/>
    </source>
</evidence>
<keyword evidence="4 7" id="KW-0472">Membrane</keyword>
<dbReference type="EC" id="4.2.2.29" evidence="7"/>
<dbReference type="GO" id="GO:0008932">
    <property type="term" value="F:lytic endotransglycosylase activity"/>
    <property type="evidence" value="ECO:0007669"/>
    <property type="project" value="UniProtKB-UniRule"/>
</dbReference>
<keyword evidence="5 7" id="KW-0456">Lyase</keyword>
<evidence type="ECO:0000256" key="8">
    <source>
        <dbReference type="SAM" id="MobiDB-lite"/>
    </source>
</evidence>
<feature type="transmembrane region" description="Helical" evidence="7">
    <location>
        <begin position="99"/>
        <end position="120"/>
    </location>
</feature>
<reference evidence="10" key="1">
    <citation type="submission" date="2016-10" db="EMBL/GenBank/DDBJ databases">
        <authorList>
            <person name="Varghese N."/>
            <person name="Submissions S."/>
        </authorList>
    </citation>
    <scope>NUCLEOTIDE SEQUENCE [LARGE SCALE GENOMIC DNA]</scope>
    <source>
        <strain evidence="10">CGMCC 1.11101</strain>
    </source>
</reference>
<keyword evidence="2 7" id="KW-0812">Transmembrane</keyword>
<dbReference type="AlphaFoldDB" id="A0A1I5DL36"/>
<dbReference type="GO" id="GO:0005886">
    <property type="term" value="C:plasma membrane"/>
    <property type="evidence" value="ECO:0007669"/>
    <property type="project" value="UniProtKB-SubCell"/>
</dbReference>
<sequence length="447" mass="48059">MTEQTPRDDAFDAIFGSDAPDTPAGSESASAGNPPPMSRREAREQAERARASAAPKPGTETVPDAVEEPADPPVQDRPARRATDAPDYPPREKRKRTGWIAALVVLVLVGGIGGGGLYVWNTFEPQIRKVMGWQEPIDYEGSGSGEAMVFISAGDTGIDIARTLKNRGVTKTTDAFYELLLTQGSEPVFHPGVYKLAKKMSAQTALDALLDPANKVERTVLIREGITGAEILAEISAGTEIPLEELQAAVADPTAYGIPATAPSIEGWLFPALYTFDPDLSAQDVIQVLVDRSIQSLDDAGVPVEDRERILTIASIIQREARHDEDFYKVSRVISNRLAANMNLEMDSTAQYGENAEPGTVWSTKEALESDNPWNTYVRPGLPVGPIASPGDAAIAAAMAPAEGSWLFFVTVNLETGETVFTNTLAEHDAAVKQLRAWCKANPDKGC</sequence>
<comment type="subcellular location">
    <subcellularLocation>
        <location evidence="7">Cell membrane</location>
        <topology evidence="7">Single-pass membrane protein</topology>
    </subcellularLocation>
</comment>
<evidence type="ECO:0000256" key="4">
    <source>
        <dbReference type="ARBA" id="ARBA00023136"/>
    </source>
</evidence>
<dbReference type="GO" id="GO:0009252">
    <property type="term" value="P:peptidoglycan biosynthetic process"/>
    <property type="evidence" value="ECO:0007669"/>
    <property type="project" value="UniProtKB-UniRule"/>
</dbReference>
<feature type="site" description="Important for catalytic activity" evidence="7">
    <location>
        <position position="320"/>
    </location>
</feature>
<dbReference type="EMBL" id="FOVM01000010">
    <property type="protein sequence ID" value="SFN99870.1"/>
    <property type="molecule type" value="Genomic_DNA"/>
</dbReference>
<dbReference type="Gene3D" id="3.30.1490.480">
    <property type="entry name" value="Endolytic murein transglycosylase"/>
    <property type="match status" value="1"/>
</dbReference>
<gene>
    <name evidence="7" type="primary">mltG</name>
    <name evidence="9" type="ORF">SAMN05216219_2950</name>
</gene>
<dbReference type="InterPro" id="IPR003770">
    <property type="entry name" value="MLTG-like"/>
</dbReference>
<dbReference type="HAMAP" id="MF_02065">
    <property type="entry name" value="MltG"/>
    <property type="match status" value="1"/>
</dbReference>
<keyword evidence="10" id="KW-1185">Reference proteome</keyword>